<name>A0AAU9RFV6_THLAR</name>
<proteinExistence type="predicted"/>
<evidence type="ECO:0000259" key="6">
    <source>
        <dbReference type="PROSITE" id="PS50927"/>
    </source>
</evidence>
<dbReference type="InterPro" id="IPR001480">
    <property type="entry name" value="Bulb-type_lectin_dom"/>
</dbReference>
<organism evidence="8 9">
    <name type="scientific">Thlaspi arvense</name>
    <name type="common">Field penny-cress</name>
    <dbReference type="NCBI Taxonomy" id="13288"/>
    <lineage>
        <taxon>Eukaryota</taxon>
        <taxon>Viridiplantae</taxon>
        <taxon>Streptophyta</taxon>
        <taxon>Embryophyta</taxon>
        <taxon>Tracheophyta</taxon>
        <taxon>Spermatophyta</taxon>
        <taxon>Magnoliopsida</taxon>
        <taxon>eudicotyledons</taxon>
        <taxon>Gunneridae</taxon>
        <taxon>Pentapetalae</taxon>
        <taxon>rosids</taxon>
        <taxon>malvids</taxon>
        <taxon>Brassicales</taxon>
        <taxon>Brassicaceae</taxon>
        <taxon>Thlaspideae</taxon>
        <taxon>Thlaspi</taxon>
    </lineage>
</organism>
<dbReference type="Proteomes" id="UP000836841">
    <property type="component" value="Unassembled WGS sequence"/>
</dbReference>
<reference evidence="8 9" key="1">
    <citation type="submission" date="2022-03" db="EMBL/GenBank/DDBJ databases">
        <authorList>
            <person name="Nunn A."/>
            <person name="Chopra R."/>
            <person name="Nunn A."/>
            <person name="Contreras Garrido A."/>
        </authorList>
    </citation>
    <scope>NUCLEOTIDE SEQUENCE [LARGE SCALE GENOMIC DNA]</scope>
</reference>
<dbReference type="PROSITE" id="PS50927">
    <property type="entry name" value="BULB_LECTIN"/>
    <property type="match status" value="1"/>
</dbReference>
<dbReference type="PIRSF" id="PIRSF002686">
    <property type="entry name" value="SLG"/>
    <property type="match status" value="1"/>
</dbReference>
<evidence type="ECO:0000259" key="7">
    <source>
        <dbReference type="PROSITE" id="PS50948"/>
    </source>
</evidence>
<keyword evidence="3" id="KW-1015">Disulfide bond</keyword>
<dbReference type="GO" id="GO:0048544">
    <property type="term" value="P:recognition of pollen"/>
    <property type="evidence" value="ECO:0007669"/>
    <property type="project" value="InterPro"/>
</dbReference>
<feature type="domain" description="Apple" evidence="7">
    <location>
        <begin position="340"/>
        <end position="419"/>
    </location>
</feature>
<feature type="signal peptide" evidence="5">
    <location>
        <begin position="1"/>
        <end position="29"/>
    </location>
</feature>
<dbReference type="PROSITE" id="PS50948">
    <property type="entry name" value="PAN"/>
    <property type="match status" value="1"/>
</dbReference>
<comment type="caution">
    <text evidence="8">The sequence shown here is derived from an EMBL/GenBank/DDBJ whole genome shotgun (WGS) entry which is preliminary data.</text>
</comment>
<dbReference type="FunFam" id="2.90.10.10:FF:000001">
    <property type="entry name" value="G-type lectin S-receptor-like serine/threonine-protein kinase"/>
    <property type="match status" value="1"/>
</dbReference>
<evidence type="ECO:0000256" key="3">
    <source>
        <dbReference type="ARBA" id="ARBA00023157"/>
    </source>
</evidence>
<dbReference type="PANTHER" id="PTHR32444">
    <property type="entry name" value="BULB-TYPE LECTIN DOMAIN-CONTAINING PROTEIN"/>
    <property type="match status" value="1"/>
</dbReference>
<dbReference type="InterPro" id="IPR003609">
    <property type="entry name" value="Pan_app"/>
</dbReference>
<dbReference type="Pfam" id="PF01453">
    <property type="entry name" value="B_lectin"/>
    <property type="match status" value="1"/>
</dbReference>
<keyword evidence="9" id="KW-1185">Reference proteome</keyword>
<dbReference type="SUPFAM" id="SSF51110">
    <property type="entry name" value="alpha-D-mannose-specific plant lectins"/>
    <property type="match status" value="1"/>
</dbReference>
<evidence type="ECO:0000256" key="2">
    <source>
        <dbReference type="ARBA" id="ARBA00022729"/>
    </source>
</evidence>
<dbReference type="SMART" id="SM00108">
    <property type="entry name" value="B_lectin"/>
    <property type="match status" value="1"/>
</dbReference>
<evidence type="ECO:0000256" key="1">
    <source>
        <dbReference type="ARBA" id="ARBA00003061"/>
    </source>
</evidence>
<gene>
    <name evidence="8" type="ORF">TAV2_LOCUS4180</name>
</gene>
<dbReference type="CDD" id="cd01098">
    <property type="entry name" value="PAN_AP_plant"/>
    <property type="match status" value="1"/>
</dbReference>
<dbReference type="Gene3D" id="2.90.10.10">
    <property type="entry name" value="Bulb-type lectin domain"/>
    <property type="match status" value="1"/>
</dbReference>
<dbReference type="InterPro" id="IPR000858">
    <property type="entry name" value="S_locus_glycoprot_dom"/>
</dbReference>
<keyword evidence="4" id="KW-0325">Glycoprotein</keyword>
<protein>
    <submittedName>
        <fullName evidence="8">Uncharacterized protein</fullName>
    </submittedName>
</protein>
<accession>A0AAU9RFV6</accession>
<dbReference type="EMBL" id="CAJVSB020000021">
    <property type="protein sequence ID" value="CAH2040715.1"/>
    <property type="molecule type" value="Genomic_DNA"/>
</dbReference>
<dbReference type="InterPro" id="IPR035446">
    <property type="entry name" value="SLSG/EP1"/>
</dbReference>
<dbReference type="InterPro" id="IPR036426">
    <property type="entry name" value="Bulb-type_lectin_dom_sf"/>
</dbReference>
<sequence length="446" mass="50363">MEFIICKKALHVEVLFLFFSCFALKSNLASDTITSAQPITDPETIVSANKVFELGFFSPPNTTNRYVGIWFSNVPVRSVVWVANRGRPLNDLSGIITISKEGNLVVINGDKEIIWSSNISEFMANSSARLLESGNLVLQNNGKTLWESFKYPSDTFLQKMKLSINKNTGEKTLLKSWRSFSDPSVGIYSAGMDPRSAVQVVVWNGSTLCWRSGPWNGQVFIGIEHMNSTYIEHDIVEYDKEGSASLFYISEIDQNMHVRLNPYGNLEKVVWNVEKQDWVATWSSHKTECGLYNKCGQFGSCNSNKFPVCSCLPGFMPVHEEEWEHGNFSGGCVRKALLYCERNRTGKKDGFRKLTKMKLPDSQDVLSVPESECENNCLKNCSCTAYTYYVGIGCMLWRGHLVDLQEFSINGADLYIRLASSELGNAFCFDGNFYYLLTLFIMLDVF</sequence>
<evidence type="ECO:0000313" key="8">
    <source>
        <dbReference type="EMBL" id="CAH2040715.1"/>
    </source>
</evidence>
<dbReference type="AlphaFoldDB" id="A0AAU9RFV6"/>
<dbReference type="PANTHER" id="PTHR32444:SF198">
    <property type="entry name" value="BULB-TYPE LECTIN DOMAIN-CONTAINING PROTEIN"/>
    <property type="match status" value="1"/>
</dbReference>
<feature type="chain" id="PRO_5043986953" evidence="5">
    <location>
        <begin position="30"/>
        <end position="446"/>
    </location>
</feature>
<feature type="domain" description="Bulb-type lectin" evidence="6">
    <location>
        <begin position="30"/>
        <end position="151"/>
    </location>
</feature>
<evidence type="ECO:0000256" key="4">
    <source>
        <dbReference type="ARBA" id="ARBA00023180"/>
    </source>
</evidence>
<evidence type="ECO:0000313" key="9">
    <source>
        <dbReference type="Proteomes" id="UP000836841"/>
    </source>
</evidence>
<keyword evidence="2 5" id="KW-0732">Signal</keyword>
<dbReference type="Pfam" id="PF00954">
    <property type="entry name" value="S_locus_glycop"/>
    <property type="match status" value="1"/>
</dbReference>
<evidence type="ECO:0000256" key="5">
    <source>
        <dbReference type="SAM" id="SignalP"/>
    </source>
</evidence>
<dbReference type="CDD" id="cd00028">
    <property type="entry name" value="B_lectin"/>
    <property type="match status" value="1"/>
</dbReference>
<dbReference type="Pfam" id="PF08276">
    <property type="entry name" value="PAN_2"/>
    <property type="match status" value="1"/>
</dbReference>
<comment type="function">
    <text evidence="1">Involved in sporophytic self-incompatibility system (the inability of flowering plants to achieve self-fertilization).</text>
</comment>
<dbReference type="SMART" id="SM00473">
    <property type="entry name" value="PAN_AP"/>
    <property type="match status" value="1"/>
</dbReference>